<dbReference type="Gene3D" id="1.10.150.280">
    <property type="entry name" value="AF1531-like domain"/>
    <property type="match status" value="2"/>
</dbReference>
<dbReference type="PANTHER" id="PTHR21180">
    <property type="entry name" value="ENDONUCLEASE/EXONUCLEASE/PHOSPHATASE FAMILY DOMAIN-CONTAINING PROTEIN 1"/>
    <property type="match status" value="1"/>
</dbReference>
<dbReference type="InterPro" id="IPR010994">
    <property type="entry name" value="RuvA_2-like"/>
</dbReference>
<dbReference type="KEGG" id="fmg:HYN48_06425"/>
<evidence type="ECO:0000313" key="2">
    <source>
        <dbReference type="Proteomes" id="UP000244193"/>
    </source>
</evidence>
<proteinExistence type="predicted"/>
<dbReference type="AlphaFoldDB" id="A0A2S0REL7"/>
<reference evidence="1 2" key="1">
    <citation type="submission" date="2018-04" db="EMBL/GenBank/DDBJ databases">
        <title>Genome sequencing of Flavobacterium sp. HYN0048.</title>
        <authorList>
            <person name="Yi H."/>
            <person name="Baek C."/>
        </authorList>
    </citation>
    <scope>NUCLEOTIDE SEQUENCE [LARGE SCALE GENOMIC DNA]</scope>
    <source>
        <strain evidence="1 2">HYN0048</strain>
    </source>
</reference>
<dbReference type="InterPro" id="IPR051675">
    <property type="entry name" value="Endo/Exo/Phosphatase_dom_1"/>
</dbReference>
<dbReference type="PANTHER" id="PTHR21180:SF32">
    <property type="entry name" value="ENDONUCLEASE_EXONUCLEASE_PHOSPHATASE FAMILY DOMAIN-CONTAINING PROTEIN 1"/>
    <property type="match status" value="1"/>
</dbReference>
<organism evidence="1 2">
    <name type="scientific">Flavobacterium magnum</name>
    <dbReference type="NCBI Taxonomy" id="2162713"/>
    <lineage>
        <taxon>Bacteria</taxon>
        <taxon>Pseudomonadati</taxon>
        <taxon>Bacteroidota</taxon>
        <taxon>Flavobacteriia</taxon>
        <taxon>Flavobacteriales</taxon>
        <taxon>Flavobacteriaceae</taxon>
        <taxon>Flavobacterium</taxon>
    </lineage>
</organism>
<gene>
    <name evidence="1" type="ORF">HYN48_06425</name>
</gene>
<evidence type="ECO:0008006" key="3">
    <source>
        <dbReference type="Google" id="ProtNLM"/>
    </source>
</evidence>
<dbReference type="Proteomes" id="UP000244193">
    <property type="component" value="Chromosome"/>
</dbReference>
<sequence length="293" mass="33551">MLSTPFKNFFHFTAAQRFSLIFLLSLATALQLFYVLADFTPNETPSADKTRWLALQQRVDSLKAISKNVKPVMYPFNPNFITDFKGYKLGMSVAEIDRLLAFRKKNLYVNSAEEFQQVTKVSDALLAKIAPYFKFPDWVRNKKNLPDHRPFNPSEAHKKPLTMKDINEATQQDLMEVYGIGPALSERILKEKEKLGGFLTMQQLDFIWGLSPEVIARVKTSFRIGTMPAVVKVPINTATIKELSKVPYMNYYTARSVVTFRSMNGEIRGAEDLAKIKDFPVEKLEIIALYLEF</sequence>
<protein>
    <recommendedName>
        <fullName evidence="3">Competence protein ComEA</fullName>
    </recommendedName>
</protein>
<accession>A0A2S0REL7</accession>
<evidence type="ECO:0000313" key="1">
    <source>
        <dbReference type="EMBL" id="AWA29740.1"/>
    </source>
</evidence>
<dbReference type="SUPFAM" id="SSF47781">
    <property type="entry name" value="RuvA domain 2-like"/>
    <property type="match status" value="2"/>
</dbReference>
<dbReference type="EMBL" id="CP028811">
    <property type="protein sequence ID" value="AWA29740.1"/>
    <property type="molecule type" value="Genomic_DNA"/>
</dbReference>
<dbReference type="Pfam" id="PF12836">
    <property type="entry name" value="HHH_3"/>
    <property type="match status" value="2"/>
</dbReference>
<keyword evidence="2" id="KW-1185">Reference proteome</keyword>
<dbReference type="RefSeq" id="WP_108370324.1">
    <property type="nucleotide sequence ID" value="NZ_CP028811.1"/>
</dbReference>
<dbReference type="OrthoDB" id="981124at2"/>
<name>A0A2S0REL7_9FLAO</name>